<dbReference type="PROSITE" id="PS50894">
    <property type="entry name" value="HPT"/>
    <property type="match status" value="1"/>
</dbReference>
<keyword evidence="4" id="KW-0472">Membrane</keyword>
<reference evidence="6 7" key="1">
    <citation type="submission" date="2018-09" db="EMBL/GenBank/DDBJ databases">
        <authorList>
            <person name="Wang Z."/>
        </authorList>
    </citation>
    <scope>NUCLEOTIDE SEQUENCE [LARGE SCALE GENOMIC DNA]</scope>
    <source>
        <strain evidence="6 7">ALS 81</strain>
    </source>
</reference>
<keyword evidence="4" id="KW-1133">Transmembrane helix</keyword>
<evidence type="ECO:0000313" key="7">
    <source>
        <dbReference type="Proteomes" id="UP000286482"/>
    </source>
</evidence>
<evidence type="ECO:0000256" key="4">
    <source>
        <dbReference type="SAM" id="Phobius"/>
    </source>
</evidence>
<accession>A0A420EI20</accession>
<keyword evidence="1" id="KW-0902">Two-component regulatory system</keyword>
<dbReference type="InterPro" id="IPR008207">
    <property type="entry name" value="Sig_transdc_His_kin_Hpt_dom"/>
</dbReference>
<dbReference type="Gene3D" id="1.20.120.160">
    <property type="entry name" value="HPT domain"/>
    <property type="match status" value="1"/>
</dbReference>
<evidence type="ECO:0000256" key="3">
    <source>
        <dbReference type="SAM" id="MobiDB-lite"/>
    </source>
</evidence>
<keyword evidence="4" id="KW-0812">Transmembrane</keyword>
<gene>
    <name evidence="6" type="ORF">DBZ36_07860</name>
</gene>
<dbReference type="EMBL" id="RAQO01000004">
    <property type="protein sequence ID" value="RKF20345.1"/>
    <property type="molecule type" value="Genomic_DNA"/>
</dbReference>
<comment type="caution">
    <text evidence="2">Lacks conserved residue(s) required for the propagation of feature annotation.</text>
</comment>
<dbReference type="Pfam" id="PF13188">
    <property type="entry name" value="PAS_8"/>
    <property type="match status" value="1"/>
</dbReference>
<feature type="domain" description="HPt" evidence="5">
    <location>
        <begin position="359"/>
        <end position="457"/>
    </location>
</feature>
<feature type="compositionally biased region" description="Basic and acidic residues" evidence="3">
    <location>
        <begin position="249"/>
        <end position="260"/>
    </location>
</feature>
<organism evidence="6 7">
    <name type="scientific">Alginatibacterium sediminis</name>
    <dbReference type="NCBI Taxonomy" id="2164068"/>
    <lineage>
        <taxon>Bacteria</taxon>
        <taxon>Pseudomonadati</taxon>
        <taxon>Pseudomonadota</taxon>
        <taxon>Gammaproteobacteria</taxon>
        <taxon>Alteromonadales</taxon>
        <taxon>Alteromonadaceae</taxon>
        <taxon>Alginatibacterium</taxon>
    </lineage>
</organism>
<evidence type="ECO:0000256" key="1">
    <source>
        <dbReference type="ARBA" id="ARBA00023012"/>
    </source>
</evidence>
<dbReference type="RefSeq" id="WP_120354349.1">
    <property type="nucleotide sequence ID" value="NZ_RAQO01000004.1"/>
</dbReference>
<dbReference type="SUPFAM" id="SSF47226">
    <property type="entry name" value="Histidine-containing phosphotransfer domain, HPT domain"/>
    <property type="match status" value="1"/>
</dbReference>
<dbReference type="Proteomes" id="UP000286482">
    <property type="component" value="Unassembled WGS sequence"/>
</dbReference>
<evidence type="ECO:0000256" key="2">
    <source>
        <dbReference type="PROSITE-ProRule" id="PRU00110"/>
    </source>
</evidence>
<dbReference type="AlphaFoldDB" id="A0A420EI20"/>
<name>A0A420EI20_9ALTE</name>
<dbReference type="GO" id="GO:0004672">
    <property type="term" value="F:protein kinase activity"/>
    <property type="evidence" value="ECO:0007669"/>
    <property type="project" value="UniProtKB-ARBA"/>
</dbReference>
<evidence type="ECO:0000259" key="5">
    <source>
        <dbReference type="PROSITE" id="PS50894"/>
    </source>
</evidence>
<feature type="region of interest" description="Disordered" evidence="3">
    <location>
        <begin position="234"/>
        <end position="260"/>
    </location>
</feature>
<protein>
    <submittedName>
        <fullName evidence="6">PAS domain-containing protein</fullName>
    </submittedName>
</protein>
<evidence type="ECO:0000313" key="6">
    <source>
        <dbReference type="EMBL" id="RKF20345.1"/>
    </source>
</evidence>
<dbReference type="InterPro" id="IPR000014">
    <property type="entry name" value="PAS"/>
</dbReference>
<sequence>MLALLEYYNLPIIIGLVVLIVILLGILVLRNSRDSKLAHISVSDLSDPKFFAAHRDAFAANKSCLPLLELRDALIAQVLQEQDLAEQAKHKTHLSDELNRQLLLSNSQIFEATPSAMMIIDEQLQVLDINQCCLRQFGLKKKHSSLNLSRLLDASKIENLKEQCKTVLESPEHFLLPLSPIGFAKAQQPGVSYQLQKISLQNQDLLLWTSCVTKPPKSIADPQQNVASKSVAGLNPAGAEGISNAPTTDKSEQSSSESEKLVYVKPLNSDEQRHMQSNRAILEAIDKLNSPHRSYALVKDDDKHSEQEAIDIEVSAHLENATNVPSTHRPASIDRAHSSHMPQPLLDEGALKKALQGLEKPLQSSLISLHSHEMRQSFRLIERQLQNQDFTAVHIQARAIAGIAQHYGLAQIAQHCEQFENISEATKDEQKNQMIADFAKTLDESISQLNQERSLQS</sequence>
<feature type="transmembrane region" description="Helical" evidence="4">
    <location>
        <begin position="12"/>
        <end position="29"/>
    </location>
</feature>
<proteinExistence type="predicted"/>
<keyword evidence="7" id="KW-1185">Reference proteome</keyword>
<dbReference type="GO" id="GO:0000160">
    <property type="term" value="P:phosphorelay signal transduction system"/>
    <property type="evidence" value="ECO:0007669"/>
    <property type="project" value="UniProtKB-KW"/>
</dbReference>
<dbReference type="InterPro" id="IPR036641">
    <property type="entry name" value="HPT_dom_sf"/>
</dbReference>
<comment type="caution">
    <text evidence="6">The sequence shown here is derived from an EMBL/GenBank/DDBJ whole genome shotgun (WGS) entry which is preliminary data.</text>
</comment>